<evidence type="ECO:0000313" key="3">
    <source>
        <dbReference type="Proteomes" id="UP000509579"/>
    </source>
</evidence>
<proteinExistence type="predicted"/>
<keyword evidence="1" id="KW-0812">Transmembrane</keyword>
<dbReference type="RefSeq" id="WP_175506256.1">
    <property type="nucleotide sequence ID" value="NZ_CP054841.1"/>
</dbReference>
<dbReference type="Proteomes" id="UP000509579">
    <property type="component" value="Plasmid unnamed1"/>
</dbReference>
<dbReference type="AlphaFoldDB" id="A0A6N1X9J1"/>
<evidence type="ECO:0000256" key="1">
    <source>
        <dbReference type="SAM" id="Phobius"/>
    </source>
</evidence>
<name>A0A6N1X9J1_9BURK</name>
<dbReference type="KEGG" id="aant:HUK68_21370"/>
<feature type="transmembrane region" description="Helical" evidence="1">
    <location>
        <begin position="20"/>
        <end position="39"/>
    </location>
</feature>
<accession>A0A6N1X9J1</accession>
<keyword evidence="1" id="KW-0472">Membrane</keyword>
<sequence>MTRDFPYYHGDPVGIGPRRWSSMLLSMVAGYLALLLLPATSLDWQLLARWLFVACPVAALSWATQGRASALRASVAWSGLRTLVV</sequence>
<keyword evidence="2" id="KW-0614">Plasmid</keyword>
<keyword evidence="1" id="KW-1133">Transmembrane helix</keyword>
<keyword evidence="3" id="KW-1185">Reference proteome</keyword>
<gene>
    <name evidence="2" type="ORF">HUK68_21370</name>
</gene>
<dbReference type="EMBL" id="CP054841">
    <property type="protein sequence ID" value="QKV55468.1"/>
    <property type="molecule type" value="Genomic_DNA"/>
</dbReference>
<protein>
    <submittedName>
        <fullName evidence="2">Uncharacterized protein</fullName>
    </submittedName>
</protein>
<feature type="transmembrane region" description="Helical" evidence="1">
    <location>
        <begin position="46"/>
        <end position="64"/>
    </location>
</feature>
<reference evidence="2 3" key="1">
    <citation type="submission" date="2020-06" db="EMBL/GenBank/DDBJ databases">
        <title>Acidovorax antarctica sp. nov., isolated from Corinth ice sheet soil, Antarctic Fields Peninsula.</title>
        <authorList>
            <person name="Xu Q."/>
            <person name="Peng F."/>
        </authorList>
    </citation>
    <scope>NUCLEOTIDE SEQUENCE [LARGE SCALE GENOMIC DNA]</scope>
    <source>
        <strain evidence="2 3">16-35-5</strain>
        <plasmid evidence="2 3">unnamed1</plasmid>
    </source>
</reference>
<evidence type="ECO:0000313" key="2">
    <source>
        <dbReference type="EMBL" id="QKV55468.1"/>
    </source>
</evidence>
<organism evidence="2 3">
    <name type="scientific">Comamonas antarctica</name>
    <dbReference type="NCBI Taxonomy" id="2743470"/>
    <lineage>
        <taxon>Bacteria</taxon>
        <taxon>Pseudomonadati</taxon>
        <taxon>Pseudomonadota</taxon>
        <taxon>Betaproteobacteria</taxon>
        <taxon>Burkholderiales</taxon>
        <taxon>Comamonadaceae</taxon>
        <taxon>Comamonas</taxon>
    </lineage>
</organism>
<geneLocation type="plasmid" evidence="2 3">
    <name>unnamed1</name>
</geneLocation>